<organism evidence="13 14">
    <name type="scientific">Batillaria attramentaria</name>
    <dbReference type="NCBI Taxonomy" id="370345"/>
    <lineage>
        <taxon>Eukaryota</taxon>
        <taxon>Metazoa</taxon>
        <taxon>Spiralia</taxon>
        <taxon>Lophotrochozoa</taxon>
        <taxon>Mollusca</taxon>
        <taxon>Gastropoda</taxon>
        <taxon>Caenogastropoda</taxon>
        <taxon>Sorbeoconcha</taxon>
        <taxon>Cerithioidea</taxon>
        <taxon>Batillariidae</taxon>
        <taxon>Batillaria</taxon>
    </lineage>
</organism>
<keyword evidence="6" id="KW-0378">Hydrolase</keyword>
<dbReference type="Pfam" id="PF02732">
    <property type="entry name" value="ERCC4"/>
    <property type="match status" value="1"/>
</dbReference>
<feature type="region of interest" description="Disordered" evidence="11">
    <location>
        <begin position="900"/>
        <end position="919"/>
    </location>
</feature>
<evidence type="ECO:0000256" key="8">
    <source>
        <dbReference type="ARBA" id="ARBA00023204"/>
    </source>
</evidence>
<feature type="domain" description="ERCC4" evidence="12">
    <location>
        <begin position="675"/>
        <end position="755"/>
    </location>
</feature>
<dbReference type="InterPro" id="IPR006167">
    <property type="entry name" value="XPF"/>
</dbReference>
<reference evidence="13 14" key="1">
    <citation type="journal article" date="2023" name="Sci. Data">
        <title>Genome assembly of the Korean intertidal mud-creeper Batillaria attramentaria.</title>
        <authorList>
            <person name="Patra A.K."/>
            <person name="Ho P.T."/>
            <person name="Jun S."/>
            <person name="Lee S.J."/>
            <person name="Kim Y."/>
            <person name="Won Y.J."/>
        </authorList>
    </citation>
    <scope>NUCLEOTIDE SEQUENCE [LARGE SCALE GENOMIC DNA]</scope>
    <source>
        <strain evidence="13">Wonlab-2016</strain>
    </source>
</reference>
<feature type="region of interest" description="Disordered" evidence="11">
    <location>
        <begin position="333"/>
        <end position="356"/>
    </location>
</feature>
<dbReference type="NCBIfam" id="TIGR00596">
    <property type="entry name" value="rad1"/>
    <property type="match status" value="1"/>
</dbReference>
<evidence type="ECO:0000313" key="14">
    <source>
        <dbReference type="Proteomes" id="UP001519460"/>
    </source>
</evidence>
<keyword evidence="9" id="KW-0539">Nucleus</keyword>
<dbReference type="CDD" id="cd20078">
    <property type="entry name" value="XPF_nuclease_XPF_euk"/>
    <property type="match status" value="1"/>
</dbReference>
<feature type="region of interest" description="Disordered" evidence="11">
    <location>
        <begin position="463"/>
        <end position="534"/>
    </location>
</feature>
<comment type="similarity">
    <text evidence="2">Belongs to the XPF family.</text>
</comment>
<evidence type="ECO:0000256" key="11">
    <source>
        <dbReference type="SAM" id="MobiDB-lite"/>
    </source>
</evidence>
<evidence type="ECO:0000256" key="6">
    <source>
        <dbReference type="ARBA" id="ARBA00022801"/>
    </source>
</evidence>
<keyword evidence="5" id="KW-0227">DNA damage</keyword>
<dbReference type="GO" id="GO:0004519">
    <property type="term" value="F:endonuclease activity"/>
    <property type="evidence" value="ECO:0007669"/>
    <property type="project" value="UniProtKB-KW"/>
</dbReference>
<dbReference type="PANTHER" id="PTHR10150">
    <property type="entry name" value="DNA REPAIR ENDONUCLEASE XPF"/>
    <property type="match status" value="1"/>
</dbReference>
<dbReference type="GO" id="GO:0003677">
    <property type="term" value="F:DNA binding"/>
    <property type="evidence" value="ECO:0007669"/>
    <property type="project" value="UniProtKB-KW"/>
</dbReference>
<dbReference type="PANTHER" id="PTHR10150:SF0">
    <property type="entry name" value="DNA REPAIR ENDONUCLEASE XPF"/>
    <property type="match status" value="1"/>
</dbReference>
<evidence type="ECO:0000256" key="3">
    <source>
        <dbReference type="ARBA" id="ARBA00022722"/>
    </source>
</evidence>
<feature type="region of interest" description="Disordered" evidence="11">
    <location>
        <begin position="636"/>
        <end position="673"/>
    </location>
</feature>
<evidence type="ECO:0000256" key="5">
    <source>
        <dbReference type="ARBA" id="ARBA00022763"/>
    </source>
</evidence>
<feature type="compositionally biased region" description="Basic and acidic residues" evidence="11">
    <location>
        <begin position="471"/>
        <end position="487"/>
    </location>
</feature>
<keyword evidence="8" id="KW-0234">DNA repair</keyword>
<sequence length="919" mass="104761">MVLLEYENQIFLEGFDHDGLFIMAKGLGVDRIFLSYLNAYCDPGSLVLVLNTTTTDEDYFMEQLEMQGVKPLPKVITNEFSASDRQRSYSEGGVQFITSRILVVDMLTDRVPVDKVTGMLVYKANKVIESCQEAFILRLYREKNKTGFIKAFSDCPEAFTSGFCHVERVMKNLFVKKLFLWPRFQANVVSCLDKHKVDVVELHLQLTPAMTNCQTALLDLINACIQELKRCTPAVDMEEITVETALGKDFDRMVRLQLDPVWHMLSGKTRQLVSDLGTLRLILKYLTQYDCVTFYSLVSSIQTSEKTFGQNTGWLFLDAADSLFVNARQRVYGDPESKNQDKKDKTKKSDPDVPELEVTPKWGALKQVLEEIDSEMKQMAATAGEDVLDHCRVLVCAEDDRTCNMLREFLCSGSEKLLSRLYRKYLALKTRNLENKERENGKGAKQKKKRKRKAELLAEIGSELTLTQMARDTEPKRDELDQEGERSEAEEDGDAGDKYGIWDDDDVEDVEEDQTTDTESKQTGPDNLPSNSKDAYYSFVSGPVTIIHPLQGCTDPHGLMRTLLEIQPTYVVLYDPDMKFVRQLEVYRASHPKRQLRVYFLLYTGSVEEQRYLTTLRREKEAFEYLIREKATMVIPEERDGRSENDPNLQRDSTPANETVNSRKGGLPQTPDQQTVIVDMREFRSELPSLIHRRGINVEPVTIEVGDYILTPDICVERKSVSDLIGSLNNGRLYNQCVAMCRCYARPVLLIEFDPNKSFSLQGKYPMPNEVSLQETTSRLALLTMHFPKLRILWCPSPYATAEIFEELKVGRAQPDAAVAMMMKAGGESVEWGDQYSHIPQDMVLRMAGVTSKNYRSILNKFENMQAVSRASLEDLNAALGNSAQAQQLFDFFRTTAKPELDAEKRPNKSSKRGGKRRR</sequence>
<keyword evidence="14" id="KW-1185">Reference proteome</keyword>
<dbReference type="InterPro" id="IPR047520">
    <property type="entry name" value="XPF_nuclease"/>
</dbReference>
<evidence type="ECO:0000256" key="4">
    <source>
        <dbReference type="ARBA" id="ARBA00022759"/>
    </source>
</evidence>
<dbReference type="GO" id="GO:0005634">
    <property type="term" value="C:nucleus"/>
    <property type="evidence" value="ECO:0007669"/>
    <property type="project" value="UniProtKB-SubCell"/>
</dbReference>
<feature type="compositionally biased region" description="Basic and acidic residues" evidence="11">
    <location>
        <begin position="636"/>
        <end position="645"/>
    </location>
</feature>
<name>A0ABD0KDK6_9CAEN</name>
<evidence type="ECO:0000256" key="7">
    <source>
        <dbReference type="ARBA" id="ARBA00023125"/>
    </source>
</evidence>
<dbReference type="FunFam" id="3.40.50.10130:FF:000002">
    <property type="entry name" value="DNA repair endonuclease XPF"/>
    <property type="match status" value="1"/>
</dbReference>
<evidence type="ECO:0000256" key="1">
    <source>
        <dbReference type="ARBA" id="ARBA00004123"/>
    </source>
</evidence>
<dbReference type="EMBL" id="JACVVK020000197">
    <property type="protein sequence ID" value="KAK7485215.1"/>
    <property type="molecule type" value="Genomic_DNA"/>
</dbReference>
<dbReference type="InterPro" id="IPR010994">
    <property type="entry name" value="RuvA_2-like"/>
</dbReference>
<dbReference type="SUPFAM" id="SSF52980">
    <property type="entry name" value="Restriction endonuclease-like"/>
    <property type="match status" value="1"/>
</dbReference>
<evidence type="ECO:0000256" key="10">
    <source>
        <dbReference type="ARBA" id="ARBA00072370"/>
    </source>
</evidence>
<dbReference type="Gene3D" id="1.10.150.20">
    <property type="entry name" value="5' to 3' exonuclease, C-terminal subdomain"/>
    <property type="match status" value="1"/>
</dbReference>
<keyword evidence="4" id="KW-0255">Endonuclease</keyword>
<dbReference type="InterPro" id="IPR006166">
    <property type="entry name" value="ERCC4_domain"/>
</dbReference>
<evidence type="ECO:0000313" key="13">
    <source>
        <dbReference type="EMBL" id="KAK7485215.1"/>
    </source>
</evidence>
<feature type="compositionally biased region" description="Acidic residues" evidence="11">
    <location>
        <begin position="502"/>
        <end position="516"/>
    </location>
</feature>
<dbReference type="SMART" id="SM00891">
    <property type="entry name" value="ERCC4"/>
    <property type="match status" value="1"/>
</dbReference>
<dbReference type="AlphaFoldDB" id="A0ABD0KDK6"/>
<comment type="subcellular location">
    <subcellularLocation>
        <location evidence="1">Nucleus</location>
    </subcellularLocation>
</comment>
<proteinExistence type="inferred from homology"/>
<accession>A0ABD0KDK6</accession>
<dbReference type="GO" id="GO:0016787">
    <property type="term" value="F:hydrolase activity"/>
    <property type="evidence" value="ECO:0007669"/>
    <property type="project" value="UniProtKB-KW"/>
</dbReference>
<keyword evidence="7" id="KW-0238">DNA-binding</keyword>
<keyword evidence="3" id="KW-0540">Nuclease</keyword>
<evidence type="ECO:0000256" key="2">
    <source>
        <dbReference type="ARBA" id="ARBA00010015"/>
    </source>
</evidence>
<dbReference type="Gene3D" id="3.40.50.10130">
    <property type="match status" value="1"/>
</dbReference>
<comment type="caution">
    <text evidence="13">The sequence shown here is derived from an EMBL/GenBank/DDBJ whole genome shotgun (WGS) entry which is preliminary data.</text>
</comment>
<feature type="compositionally biased region" description="Basic and acidic residues" evidence="11">
    <location>
        <begin position="333"/>
        <end position="351"/>
    </location>
</feature>
<feature type="compositionally biased region" description="Polar residues" evidence="11">
    <location>
        <begin position="646"/>
        <end position="662"/>
    </location>
</feature>
<gene>
    <name evidence="13" type="ORF">BaRGS_00023466</name>
</gene>
<feature type="compositionally biased region" description="Basic residues" evidence="11">
    <location>
        <begin position="908"/>
        <end position="919"/>
    </location>
</feature>
<evidence type="ECO:0000256" key="9">
    <source>
        <dbReference type="ARBA" id="ARBA00023242"/>
    </source>
</evidence>
<feature type="compositionally biased region" description="Polar residues" evidence="11">
    <location>
        <begin position="521"/>
        <end position="533"/>
    </location>
</feature>
<protein>
    <recommendedName>
        <fullName evidence="10">DNA repair endonuclease XPF</fullName>
    </recommendedName>
</protein>
<evidence type="ECO:0000259" key="12">
    <source>
        <dbReference type="SMART" id="SM00891"/>
    </source>
</evidence>
<dbReference type="GO" id="GO:0006281">
    <property type="term" value="P:DNA repair"/>
    <property type="evidence" value="ECO:0007669"/>
    <property type="project" value="UniProtKB-KW"/>
</dbReference>
<dbReference type="InterPro" id="IPR011335">
    <property type="entry name" value="Restrct_endonuc-II-like"/>
</dbReference>
<dbReference type="SUPFAM" id="SSF47781">
    <property type="entry name" value="RuvA domain 2-like"/>
    <property type="match status" value="1"/>
</dbReference>
<dbReference type="Proteomes" id="UP001519460">
    <property type="component" value="Unassembled WGS sequence"/>
</dbReference>